<evidence type="ECO:0000256" key="1">
    <source>
        <dbReference type="SAM" id="SignalP"/>
    </source>
</evidence>
<dbReference type="Proteomes" id="UP000828390">
    <property type="component" value="Unassembled WGS sequence"/>
</dbReference>
<evidence type="ECO:0000313" key="3">
    <source>
        <dbReference type="Proteomes" id="UP000828390"/>
    </source>
</evidence>
<reference evidence="2" key="1">
    <citation type="journal article" date="2019" name="bioRxiv">
        <title>The Genome of the Zebra Mussel, Dreissena polymorpha: A Resource for Invasive Species Research.</title>
        <authorList>
            <person name="McCartney M.A."/>
            <person name="Auch B."/>
            <person name="Kono T."/>
            <person name="Mallez S."/>
            <person name="Zhang Y."/>
            <person name="Obille A."/>
            <person name="Becker A."/>
            <person name="Abrahante J.E."/>
            <person name="Garbe J."/>
            <person name="Badalamenti J.P."/>
            <person name="Herman A."/>
            <person name="Mangelson H."/>
            <person name="Liachko I."/>
            <person name="Sullivan S."/>
            <person name="Sone E.D."/>
            <person name="Koren S."/>
            <person name="Silverstein K.A.T."/>
            <person name="Beckman K.B."/>
            <person name="Gohl D.M."/>
        </authorList>
    </citation>
    <scope>NUCLEOTIDE SEQUENCE</scope>
    <source>
        <strain evidence="2">Duluth1</strain>
        <tissue evidence="2">Whole animal</tissue>
    </source>
</reference>
<keyword evidence="3" id="KW-1185">Reference proteome</keyword>
<dbReference type="AlphaFoldDB" id="A0A9D4GHA8"/>
<protein>
    <submittedName>
        <fullName evidence="2">Uncharacterized protein</fullName>
    </submittedName>
</protein>
<organism evidence="2 3">
    <name type="scientific">Dreissena polymorpha</name>
    <name type="common">Zebra mussel</name>
    <name type="synonym">Mytilus polymorpha</name>
    <dbReference type="NCBI Taxonomy" id="45954"/>
    <lineage>
        <taxon>Eukaryota</taxon>
        <taxon>Metazoa</taxon>
        <taxon>Spiralia</taxon>
        <taxon>Lophotrochozoa</taxon>
        <taxon>Mollusca</taxon>
        <taxon>Bivalvia</taxon>
        <taxon>Autobranchia</taxon>
        <taxon>Heteroconchia</taxon>
        <taxon>Euheterodonta</taxon>
        <taxon>Imparidentia</taxon>
        <taxon>Neoheterodontei</taxon>
        <taxon>Myida</taxon>
        <taxon>Dreissenoidea</taxon>
        <taxon>Dreissenidae</taxon>
        <taxon>Dreissena</taxon>
    </lineage>
</organism>
<dbReference type="EMBL" id="JAIWYP010000005">
    <property type="protein sequence ID" value="KAH3816867.1"/>
    <property type="molecule type" value="Genomic_DNA"/>
</dbReference>
<feature type="chain" id="PRO_5039258617" evidence="1">
    <location>
        <begin position="24"/>
        <end position="50"/>
    </location>
</feature>
<accession>A0A9D4GHA8</accession>
<name>A0A9D4GHA8_DREPO</name>
<proteinExistence type="predicted"/>
<feature type="signal peptide" evidence="1">
    <location>
        <begin position="1"/>
        <end position="23"/>
    </location>
</feature>
<comment type="caution">
    <text evidence="2">The sequence shown here is derived from an EMBL/GenBank/DDBJ whole genome shotgun (WGS) entry which is preliminary data.</text>
</comment>
<evidence type="ECO:0000313" key="2">
    <source>
        <dbReference type="EMBL" id="KAH3816867.1"/>
    </source>
</evidence>
<reference evidence="2" key="2">
    <citation type="submission" date="2020-11" db="EMBL/GenBank/DDBJ databases">
        <authorList>
            <person name="McCartney M.A."/>
            <person name="Auch B."/>
            <person name="Kono T."/>
            <person name="Mallez S."/>
            <person name="Becker A."/>
            <person name="Gohl D.M."/>
            <person name="Silverstein K.A.T."/>
            <person name="Koren S."/>
            <person name="Bechman K.B."/>
            <person name="Herman A."/>
            <person name="Abrahante J.E."/>
            <person name="Garbe J."/>
        </authorList>
    </citation>
    <scope>NUCLEOTIDE SEQUENCE</scope>
    <source>
        <strain evidence="2">Duluth1</strain>
        <tissue evidence="2">Whole animal</tissue>
    </source>
</reference>
<keyword evidence="1" id="KW-0732">Signal</keyword>
<gene>
    <name evidence="2" type="ORF">DPMN_118391</name>
</gene>
<sequence length="50" mass="5431">MVTFTASVTCILVLVLIKEGVNSNKDCQPHLIMPVPIELVVVSTDKTMMA</sequence>